<feature type="non-terminal residue" evidence="2">
    <location>
        <position position="162"/>
    </location>
</feature>
<dbReference type="AlphaFoldDB" id="X1U4V7"/>
<accession>X1U4V7</accession>
<comment type="caution">
    <text evidence="2">The sequence shown here is derived from an EMBL/GenBank/DDBJ whole genome shotgun (WGS) entry which is preliminary data.</text>
</comment>
<proteinExistence type="predicted"/>
<dbReference type="GO" id="GO:0030246">
    <property type="term" value="F:carbohydrate binding"/>
    <property type="evidence" value="ECO:0007669"/>
    <property type="project" value="InterPro"/>
</dbReference>
<evidence type="ECO:0000256" key="1">
    <source>
        <dbReference type="SAM" id="Phobius"/>
    </source>
</evidence>
<sequence>MEEKKISPGVVIVGGLVLGAGAALGAAYLLTRAAPPGPPPPPPPGTANLYGLVTNAITGDTLSGVPIAIDGLYDVTEYGYFAFTELELKRYTGTVTAEGYEPYSIDIVLDEERNYELDIALVPETVPPPEYPEVDQATCPYCSDTFYAPKALEKLFEHVLEK</sequence>
<evidence type="ECO:0000313" key="2">
    <source>
        <dbReference type="EMBL" id="GAJ12593.1"/>
    </source>
</evidence>
<organism evidence="2">
    <name type="scientific">marine sediment metagenome</name>
    <dbReference type="NCBI Taxonomy" id="412755"/>
    <lineage>
        <taxon>unclassified sequences</taxon>
        <taxon>metagenomes</taxon>
        <taxon>ecological metagenomes</taxon>
    </lineage>
</organism>
<keyword evidence="1" id="KW-0472">Membrane</keyword>
<gene>
    <name evidence="2" type="ORF">S12H4_54723</name>
</gene>
<dbReference type="SUPFAM" id="SSF49452">
    <property type="entry name" value="Starch-binding domain-like"/>
    <property type="match status" value="1"/>
</dbReference>
<reference evidence="2" key="1">
    <citation type="journal article" date="2014" name="Front. Microbiol.">
        <title>High frequency of phylogenetically diverse reductive dehalogenase-homologous genes in deep subseafloor sedimentary metagenomes.</title>
        <authorList>
            <person name="Kawai M."/>
            <person name="Futagami T."/>
            <person name="Toyoda A."/>
            <person name="Takaki Y."/>
            <person name="Nishi S."/>
            <person name="Hori S."/>
            <person name="Arai W."/>
            <person name="Tsubouchi T."/>
            <person name="Morono Y."/>
            <person name="Uchiyama I."/>
            <person name="Ito T."/>
            <person name="Fujiyama A."/>
            <person name="Inagaki F."/>
            <person name="Takami H."/>
        </authorList>
    </citation>
    <scope>NUCLEOTIDE SEQUENCE</scope>
    <source>
        <strain evidence="2">Expedition CK06-06</strain>
    </source>
</reference>
<feature type="transmembrane region" description="Helical" evidence="1">
    <location>
        <begin position="6"/>
        <end position="30"/>
    </location>
</feature>
<dbReference type="EMBL" id="BARW01035018">
    <property type="protein sequence ID" value="GAJ12593.1"/>
    <property type="molecule type" value="Genomic_DNA"/>
</dbReference>
<keyword evidence="1" id="KW-1133">Transmembrane helix</keyword>
<protein>
    <recommendedName>
        <fullName evidence="3">Carboxypeptidase regulatory-like domain-containing protein</fullName>
    </recommendedName>
</protein>
<evidence type="ECO:0008006" key="3">
    <source>
        <dbReference type="Google" id="ProtNLM"/>
    </source>
</evidence>
<name>X1U4V7_9ZZZZ</name>
<dbReference type="InterPro" id="IPR013784">
    <property type="entry name" value="Carb-bd-like_fold"/>
</dbReference>
<dbReference type="Gene3D" id="2.60.40.1120">
    <property type="entry name" value="Carboxypeptidase-like, regulatory domain"/>
    <property type="match status" value="1"/>
</dbReference>
<keyword evidence="1" id="KW-0812">Transmembrane</keyword>